<accession>A0A2C6KK13</accession>
<evidence type="ECO:0000313" key="8">
    <source>
        <dbReference type="EMBL" id="PHJ17469.1"/>
    </source>
</evidence>
<proteinExistence type="predicted"/>
<feature type="region of interest" description="Disordered" evidence="6">
    <location>
        <begin position="33"/>
        <end position="61"/>
    </location>
</feature>
<dbReference type="Proteomes" id="UP000221165">
    <property type="component" value="Unassembled WGS sequence"/>
</dbReference>
<comment type="subcellular location">
    <subcellularLocation>
        <location evidence="1">Golgi apparatus membrane</location>
        <topology evidence="1">Peripheral membrane protein</topology>
        <orientation evidence="1">Cytoplasmic side</orientation>
    </subcellularLocation>
</comment>
<evidence type="ECO:0000256" key="4">
    <source>
        <dbReference type="ARBA" id="ARBA00032920"/>
    </source>
</evidence>
<dbReference type="GO" id="GO:0006890">
    <property type="term" value="P:retrograde vesicle-mediated transport, Golgi to endoplasmic reticulum"/>
    <property type="evidence" value="ECO:0007669"/>
    <property type="project" value="TreeGrafter"/>
</dbReference>
<feature type="domain" description="COPA/B second beta-propeller" evidence="7">
    <location>
        <begin position="264"/>
        <end position="520"/>
    </location>
</feature>
<name>A0A2C6KK13_9APIC</name>
<dbReference type="PANTHER" id="PTHR19876:SF2">
    <property type="entry name" value="COATOMER SUBUNIT BETA"/>
    <property type="match status" value="1"/>
</dbReference>
<feature type="compositionally biased region" description="Low complexity" evidence="6">
    <location>
        <begin position="33"/>
        <end position="54"/>
    </location>
</feature>
<dbReference type="InterPro" id="IPR050844">
    <property type="entry name" value="Coatomer_complex_subunit"/>
</dbReference>
<keyword evidence="3" id="KW-0677">Repeat</keyword>
<evidence type="ECO:0000256" key="6">
    <source>
        <dbReference type="SAM" id="MobiDB-lite"/>
    </source>
</evidence>
<dbReference type="GO" id="GO:0005198">
    <property type="term" value="F:structural molecule activity"/>
    <property type="evidence" value="ECO:0007669"/>
    <property type="project" value="InterPro"/>
</dbReference>
<dbReference type="Pfam" id="PF00400">
    <property type="entry name" value="WD40"/>
    <property type="match status" value="3"/>
</dbReference>
<dbReference type="GO" id="GO:0000139">
    <property type="term" value="C:Golgi membrane"/>
    <property type="evidence" value="ECO:0007669"/>
    <property type="project" value="UniProtKB-SubCell"/>
</dbReference>
<dbReference type="SUPFAM" id="SSF50978">
    <property type="entry name" value="WD40 repeat-like"/>
    <property type="match status" value="1"/>
</dbReference>
<dbReference type="GO" id="GO:0006891">
    <property type="term" value="P:intra-Golgi vesicle-mediated transport"/>
    <property type="evidence" value="ECO:0007669"/>
    <property type="project" value="TreeGrafter"/>
</dbReference>
<keyword evidence="9" id="KW-1185">Reference proteome</keyword>
<dbReference type="Gene3D" id="2.130.10.10">
    <property type="entry name" value="YVTN repeat-like/Quinoprotein amine dehydrogenase"/>
    <property type="match status" value="1"/>
</dbReference>
<dbReference type="AlphaFoldDB" id="A0A2C6KK13"/>
<gene>
    <name evidence="8" type="ORF">CSUI_008709</name>
</gene>
<dbReference type="GO" id="GO:0006888">
    <property type="term" value="P:endoplasmic reticulum to Golgi vesicle-mediated transport"/>
    <property type="evidence" value="ECO:0007669"/>
    <property type="project" value="TreeGrafter"/>
</dbReference>
<dbReference type="GeneID" id="94432045"/>
<dbReference type="VEuPathDB" id="ToxoDB:CSUI_008709"/>
<dbReference type="PROSITE" id="PS50082">
    <property type="entry name" value="WD_REPEATS_2"/>
    <property type="match status" value="1"/>
</dbReference>
<evidence type="ECO:0000256" key="1">
    <source>
        <dbReference type="ARBA" id="ARBA00004255"/>
    </source>
</evidence>
<dbReference type="OrthoDB" id="2150324at2759"/>
<evidence type="ECO:0000259" key="7">
    <source>
        <dbReference type="Pfam" id="PF04053"/>
    </source>
</evidence>
<dbReference type="InterPro" id="IPR006692">
    <property type="entry name" value="Beta-prop_COPA/B_2nd"/>
</dbReference>
<dbReference type="RefSeq" id="XP_067919190.1">
    <property type="nucleotide sequence ID" value="XM_068068834.1"/>
</dbReference>
<dbReference type="GO" id="GO:0006886">
    <property type="term" value="P:intracellular protein transport"/>
    <property type="evidence" value="ECO:0007669"/>
    <property type="project" value="InterPro"/>
</dbReference>
<evidence type="ECO:0000256" key="2">
    <source>
        <dbReference type="ARBA" id="ARBA00022574"/>
    </source>
</evidence>
<keyword evidence="2 5" id="KW-0853">WD repeat</keyword>
<dbReference type="GO" id="GO:0030126">
    <property type="term" value="C:COPI vesicle coat"/>
    <property type="evidence" value="ECO:0007669"/>
    <property type="project" value="TreeGrafter"/>
</dbReference>
<dbReference type="PANTHER" id="PTHR19876">
    <property type="entry name" value="COATOMER"/>
    <property type="match status" value="1"/>
</dbReference>
<dbReference type="EMBL" id="MIGC01004946">
    <property type="protein sequence ID" value="PHJ17469.1"/>
    <property type="molecule type" value="Genomic_DNA"/>
</dbReference>
<dbReference type="InterPro" id="IPR015943">
    <property type="entry name" value="WD40/YVTN_repeat-like_dom_sf"/>
</dbReference>
<comment type="caution">
    <text evidence="8">The sequence shown here is derived from an EMBL/GenBank/DDBJ whole genome shotgun (WGS) entry which is preliminary data.</text>
</comment>
<evidence type="ECO:0000256" key="5">
    <source>
        <dbReference type="PROSITE-ProRule" id="PRU00221"/>
    </source>
</evidence>
<organism evidence="8 9">
    <name type="scientific">Cystoisospora suis</name>
    <dbReference type="NCBI Taxonomy" id="483139"/>
    <lineage>
        <taxon>Eukaryota</taxon>
        <taxon>Sar</taxon>
        <taxon>Alveolata</taxon>
        <taxon>Apicomplexa</taxon>
        <taxon>Conoidasida</taxon>
        <taxon>Coccidia</taxon>
        <taxon>Eucoccidiorida</taxon>
        <taxon>Eimeriorina</taxon>
        <taxon>Sarcocystidae</taxon>
        <taxon>Cystoisospora</taxon>
    </lineage>
</organism>
<protein>
    <recommendedName>
        <fullName evidence="4">Beta'-coat protein</fullName>
    </recommendedName>
</protein>
<sequence length="586" mass="63343">MQTQWHPRDSNLFASCSLDRTIKVWSSILTQPQSSSSSSAGGGAAQQASSSSSQQGGGAGSLVTSPHFTLVGHERGVNCIEYSKNGERPYLVSGSDDCTVRVWDYQTKQCIQVLTGHTKNVCAVLFTSLAGQHMLPLLFSAGEDTQLFVWHGLTYKKETAIDLNIDRIWSLSLLDTSACSASTSAGGVGCLSSSGGGGGITGSSSVSSGGGGGLGGLVLAIGSDSGTLVLKMGKEQPVASLHSGKAVVARGFEILQVNLRLLEEEESYRDGERLPVAYKDLGHCEIFPQSISHHPNGRFIAVCGDGEYVIYTAQALRNKKFGKCVDFVWSSEGHFAIKEETGRIRLHTNFVETFNFTPPFPVENIYGGALLALKASDDSFVCFYDWEACRLVRRIDVVGVQQIYWSSSGNFVSLLTSDKIYILHHDKYAVMAANTTQAKEEEGGIEIAFDLVDQISEVAVNALWISEALLYTTGQGRIKSWCGGKVEVIHHMHAGGGGGRACNSFLLGYVAEQNRLYLIDRDLGLSACTLYAAFIDYKVAIANKDYEGAQEYLPLIPPELHDGIAKFLFSKGYDATSRDRGIDIQR</sequence>
<evidence type="ECO:0000313" key="9">
    <source>
        <dbReference type="Proteomes" id="UP000221165"/>
    </source>
</evidence>
<evidence type="ECO:0000256" key="3">
    <source>
        <dbReference type="ARBA" id="ARBA00022737"/>
    </source>
</evidence>
<dbReference type="InterPro" id="IPR036322">
    <property type="entry name" value="WD40_repeat_dom_sf"/>
</dbReference>
<reference evidence="8 9" key="1">
    <citation type="journal article" date="2017" name="Int. J. Parasitol.">
        <title>The genome of the protozoan parasite Cystoisospora suis and a reverse vaccinology approach to identify vaccine candidates.</title>
        <authorList>
            <person name="Palmieri N."/>
            <person name="Shrestha A."/>
            <person name="Ruttkowski B."/>
            <person name="Beck T."/>
            <person name="Vogl C."/>
            <person name="Tomley F."/>
            <person name="Blake D.P."/>
            <person name="Joachim A."/>
        </authorList>
    </citation>
    <scope>NUCLEOTIDE SEQUENCE [LARGE SCALE GENOMIC DNA]</scope>
    <source>
        <strain evidence="8 9">Wien I</strain>
    </source>
</reference>
<dbReference type="InterPro" id="IPR001680">
    <property type="entry name" value="WD40_rpt"/>
</dbReference>
<dbReference type="PROSITE" id="PS50294">
    <property type="entry name" value="WD_REPEATS_REGION"/>
    <property type="match status" value="1"/>
</dbReference>
<feature type="repeat" description="WD" evidence="5">
    <location>
        <begin position="70"/>
        <end position="113"/>
    </location>
</feature>
<dbReference type="SMART" id="SM00320">
    <property type="entry name" value="WD40"/>
    <property type="match status" value="3"/>
</dbReference>
<dbReference type="Pfam" id="PF04053">
    <property type="entry name" value="B-prop_COPA_B_2nd"/>
    <property type="match status" value="1"/>
</dbReference>